<dbReference type="EMBL" id="HE580267">
    <property type="protein sequence ID" value="CCD22806.1"/>
    <property type="molecule type" value="Genomic_DNA"/>
</dbReference>
<dbReference type="GO" id="GO:0097602">
    <property type="term" value="F:cullin family protein binding"/>
    <property type="evidence" value="ECO:0007669"/>
    <property type="project" value="InterPro"/>
</dbReference>
<dbReference type="GO" id="GO:0031145">
    <property type="term" value="P:anaphase-promoting complex-dependent catabolic process"/>
    <property type="evidence" value="ECO:0007669"/>
    <property type="project" value="EnsemblFungi"/>
</dbReference>
<dbReference type="KEGG" id="ndi:NDAI_0A06520"/>
<dbReference type="GO" id="GO:0008270">
    <property type="term" value="F:zinc ion binding"/>
    <property type="evidence" value="ECO:0007669"/>
    <property type="project" value="UniProtKB-KW"/>
</dbReference>
<keyword evidence="6" id="KW-0833">Ubl conjugation pathway</keyword>
<sequence>MKIEVQNIYPLVAWSWDMPKNLDDPDSDEPDNANDSYGIRRRAPNKNAVDDVCGICRASYNGTCPNCKFPGTDCPLVLGRCNHNFHFHCIYQWLKTLTSKGLCPMCRQKFRLKPNATVNTDHLGAFKELAITTRARLISEGLFDEDEEGDDDSEYAYDNEEVQRDNRDYEHIWNNPSTEYEELTVGDMFNTRRYIDDEEEEDDEGY</sequence>
<evidence type="ECO:0000256" key="3">
    <source>
        <dbReference type="ARBA" id="ARBA00022723"/>
    </source>
</evidence>
<dbReference type="GO" id="GO:0051301">
    <property type="term" value="P:cell division"/>
    <property type="evidence" value="ECO:0007669"/>
    <property type="project" value="UniProtKB-KW"/>
</dbReference>
<keyword evidence="3" id="KW-0479">Metal-binding</keyword>
<evidence type="ECO:0000313" key="12">
    <source>
        <dbReference type="Proteomes" id="UP000000689"/>
    </source>
</evidence>
<evidence type="ECO:0000256" key="9">
    <source>
        <dbReference type="PROSITE-ProRule" id="PRU00175"/>
    </source>
</evidence>
<keyword evidence="4 9" id="KW-0863">Zinc-finger</keyword>
<evidence type="ECO:0000256" key="6">
    <source>
        <dbReference type="ARBA" id="ARBA00022786"/>
    </source>
</evidence>
<dbReference type="GO" id="GO:0005680">
    <property type="term" value="C:anaphase-promoting complex"/>
    <property type="evidence" value="ECO:0007669"/>
    <property type="project" value="EnsemblFungi"/>
</dbReference>
<dbReference type="SUPFAM" id="SSF57850">
    <property type="entry name" value="RING/U-box"/>
    <property type="match status" value="1"/>
</dbReference>
<dbReference type="CDD" id="cd16456">
    <property type="entry name" value="RING-H2_APC11"/>
    <property type="match status" value="1"/>
</dbReference>
<gene>
    <name evidence="11" type="primary">NDAI0A06520</name>
    <name evidence="11" type="ordered locus">NDAI_0A06520</name>
</gene>
<dbReference type="InterPro" id="IPR051031">
    <property type="entry name" value="RING-box_E3_Ubiquitin_Ligase"/>
</dbReference>
<dbReference type="Gene3D" id="3.30.40.10">
    <property type="entry name" value="Zinc/RING finger domain, C3HC4 (zinc finger)"/>
    <property type="match status" value="1"/>
</dbReference>
<evidence type="ECO:0000256" key="7">
    <source>
        <dbReference type="ARBA" id="ARBA00022833"/>
    </source>
</evidence>
<dbReference type="STRING" id="1071378.G0W4R8"/>
<dbReference type="SMART" id="SM00184">
    <property type="entry name" value="RING"/>
    <property type="match status" value="1"/>
</dbReference>
<dbReference type="GO" id="GO:0016567">
    <property type="term" value="P:protein ubiquitination"/>
    <property type="evidence" value="ECO:0007669"/>
    <property type="project" value="EnsemblFungi"/>
</dbReference>
<dbReference type="AlphaFoldDB" id="G0W4R8"/>
<organism evidence="11 12">
    <name type="scientific">Naumovozyma dairenensis (strain ATCC 10597 / BCRC 20456 / CBS 421 / NBRC 0211 / NRRL Y-12639)</name>
    <name type="common">Saccharomyces dairenensis</name>
    <dbReference type="NCBI Taxonomy" id="1071378"/>
    <lineage>
        <taxon>Eukaryota</taxon>
        <taxon>Fungi</taxon>
        <taxon>Dikarya</taxon>
        <taxon>Ascomycota</taxon>
        <taxon>Saccharomycotina</taxon>
        <taxon>Saccharomycetes</taxon>
        <taxon>Saccharomycetales</taxon>
        <taxon>Saccharomycetaceae</taxon>
        <taxon>Naumovozyma</taxon>
    </lineage>
</organism>
<dbReference type="OrthoDB" id="1681166at2759"/>
<accession>G0W4R8</accession>
<dbReference type="HOGENOM" id="CLU_115512_0_0_1"/>
<protein>
    <recommendedName>
        <fullName evidence="1">Anaphase-promoting complex subunit 11</fullName>
    </recommendedName>
</protein>
<name>G0W4R8_NAUDC</name>
<feature type="domain" description="RING-type" evidence="10">
    <location>
        <begin position="64"/>
        <end position="107"/>
    </location>
</feature>
<dbReference type="InterPro" id="IPR024991">
    <property type="entry name" value="RING-H2_APC11"/>
</dbReference>
<dbReference type="OMA" id="FHVHCIY"/>
<keyword evidence="12" id="KW-1185">Reference proteome</keyword>
<keyword evidence="5" id="KW-0498">Mitosis</keyword>
<dbReference type="PROSITE" id="PS50089">
    <property type="entry name" value="ZF_RING_2"/>
    <property type="match status" value="1"/>
</dbReference>
<dbReference type="InterPro" id="IPR013083">
    <property type="entry name" value="Znf_RING/FYVE/PHD"/>
</dbReference>
<evidence type="ECO:0000256" key="1">
    <source>
        <dbReference type="ARBA" id="ARBA00013928"/>
    </source>
</evidence>
<dbReference type="PANTHER" id="PTHR11210">
    <property type="entry name" value="RING BOX"/>
    <property type="match status" value="1"/>
</dbReference>
<reference evidence="11 12" key="1">
    <citation type="journal article" date="2011" name="Proc. Natl. Acad. Sci. U.S.A.">
        <title>Evolutionary erosion of yeast sex chromosomes by mating-type switching accidents.</title>
        <authorList>
            <person name="Gordon J.L."/>
            <person name="Armisen D."/>
            <person name="Proux-Wera E."/>
            <person name="Oheigeartaigh S.S."/>
            <person name="Byrne K.P."/>
            <person name="Wolfe K.H."/>
        </authorList>
    </citation>
    <scope>NUCLEOTIDE SEQUENCE [LARGE SCALE GENOMIC DNA]</scope>
    <source>
        <strain evidence="12">ATCC 10597 / BCRC 20456 / CBS 421 / NBRC 0211 / NRRL Y-12639</strain>
    </source>
</reference>
<keyword evidence="7" id="KW-0862">Zinc</keyword>
<dbReference type="Pfam" id="PF12861">
    <property type="entry name" value="zf-ANAPC11"/>
    <property type="match status" value="1"/>
</dbReference>
<dbReference type="GO" id="GO:0061630">
    <property type="term" value="F:ubiquitin protein ligase activity"/>
    <property type="evidence" value="ECO:0007669"/>
    <property type="project" value="EnsemblFungi"/>
</dbReference>
<dbReference type="Proteomes" id="UP000000689">
    <property type="component" value="Chromosome 1"/>
</dbReference>
<keyword evidence="2" id="KW-0132">Cell division</keyword>
<evidence type="ECO:0000256" key="4">
    <source>
        <dbReference type="ARBA" id="ARBA00022771"/>
    </source>
</evidence>
<evidence type="ECO:0000256" key="8">
    <source>
        <dbReference type="ARBA" id="ARBA00023306"/>
    </source>
</evidence>
<dbReference type="InterPro" id="IPR001841">
    <property type="entry name" value="Znf_RING"/>
</dbReference>
<evidence type="ECO:0000256" key="5">
    <source>
        <dbReference type="ARBA" id="ARBA00022776"/>
    </source>
</evidence>
<evidence type="ECO:0000256" key="2">
    <source>
        <dbReference type="ARBA" id="ARBA00022618"/>
    </source>
</evidence>
<dbReference type="RefSeq" id="XP_003668049.1">
    <property type="nucleotide sequence ID" value="XM_003668001.1"/>
</dbReference>
<evidence type="ECO:0000259" key="10">
    <source>
        <dbReference type="PROSITE" id="PS50089"/>
    </source>
</evidence>
<proteinExistence type="predicted"/>
<dbReference type="eggNOG" id="KOG1493">
    <property type="taxonomic scope" value="Eukaryota"/>
</dbReference>
<dbReference type="GeneID" id="11494229"/>
<evidence type="ECO:0000313" key="11">
    <source>
        <dbReference type="EMBL" id="CCD22806.1"/>
    </source>
</evidence>
<keyword evidence="8" id="KW-0131">Cell cycle</keyword>